<evidence type="ECO:0000313" key="6">
    <source>
        <dbReference type="Proteomes" id="UP000288082"/>
    </source>
</evidence>
<keyword evidence="2" id="KW-0067">ATP-binding</keyword>
<dbReference type="Proteomes" id="UP000288082">
    <property type="component" value="Unassembled WGS sequence"/>
</dbReference>
<feature type="repeat" description="TPR" evidence="3">
    <location>
        <begin position="497"/>
        <end position="530"/>
    </location>
</feature>
<dbReference type="Gene3D" id="3.30.70.1230">
    <property type="entry name" value="Nucleotide cyclase"/>
    <property type="match status" value="1"/>
</dbReference>
<dbReference type="PROSITE" id="PS50125">
    <property type="entry name" value="GUANYLATE_CYCLASE_2"/>
    <property type="match status" value="1"/>
</dbReference>
<comment type="caution">
    <text evidence="5">The sequence shown here is derived from an EMBL/GenBank/DDBJ whole genome shotgun (WGS) entry which is preliminary data.</text>
</comment>
<evidence type="ECO:0000256" key="3">
    <source>
        <dbReference type="PROSITE-ProRule" id="PRU00339"/>
    </source>
</evidence>
<dbReference type="InterPro" id="IPR029787">
    <property type="entry name" value="Nucleotide_cyclase"/>
</dbReference>
<dbReference type="InterPro" id="IPR019734">
    <property type="entry name" value="TPR_rpt"/>
</dbReference>
<feature type="domain" description="Guanylate cyclase" evidence="4">
    <location>
        <begin position="35"/>
        <end position="153"/>
    </location>
</feature>
<protein>
    <submittedName>
        <fullName evidence="5">Adenylate/guanylate cyclase domain-containing protein</fullName>
    </submittedName>
</protein>
<dbReference type="GO" id="GO:0005737">
    <property type="term" value="C:cytoplasm"/>
    <property type="evidence" value="ECO:0007669"/>
    <property type="project" value="TreeGrafter"/>
</dbReference>
<dbReference type="GO" id="GO:0009190">
    <property type="term" value="P:cyclic nucleotide biosynthetic process"/>
    <property type="evidence" value="ECO:0007669"/>
    <property type="project" value="InterPro"/>
</dbReference>
<sequence>MRCECGQKNPPEARFCMACGRALGALLPEERRYVSVLFYDLVNSSQHFQAGLQVAYQQLQEALEEAARVARAKGGFVHRFLGDGILVLFGAPRARGKEPWRALEAALEMVGSSPLPARAGVASGEVLWAPLGSGQAGEPTAVGPPVVLAERLSKLAHPKEVLTEPTTLALAPGVAADPLGPREAKGLGAVEVFRVRSVSLDLGPEGEDLLATLLKAFQGPPARLNLVGPPGSGKSLILDRFIELAPHPVVVLERMGPETPLRSTLSQAVERTFGQVEAFLALAELSPELSVALRYSLGLEARPPWKREALEAAIYEAWKRVLENLPHPLLLVAKNLHTPDGILQSLLQHSFPHLMVLAESRKPLFQPTLEVQGLKAPPLLALQPALDALPLAERQALLALGVLHEALVTLPLEQSRTELLRIAERLMGTFSTRRLEKEGLLQEGKPLPEILQVARALVPEEQAKAWHREAALFYRGKGAIWRMAQHLKRAGQVQEAVQALRLLAQETWRQGHPERAIPLYREALEAAPSSWRASLQKELQDAQASLGQAPEAQGGPRSQDPVLASFRQAQNPLDLLPLLPGLKPYPLEEAQARLQVGGALWRAFQPRQALEVLNEFHPLVPASLRLHGQSLKAGLLMDLGRYLEAESLLPGEPHPLPAYREADLEAKTRYHATRLRLLLETGRLKQALEEGERAYRETPHPWLAAALLSAWTLKGRFREDLFQTALLHPDGKALGVLALAHYRVSQEQDPTPLLKEALREARRLSNPYVYHLALTSLALYLWPRSPNKAKTLSQYLLYQTHRTGFAVHLEVARLLRAQLLLEQGEKVEHLLGFPPSVPLTRVWQAVLAGEEPDGDLRGYGILGRWVLRLWRKRGVGWMRHKR</sequence>
<dbReference type="InterPro" id="IPR011990">
    <property type="entry name" value="TPR-like_helical_dom_sf"/>
</dbReference>
<dbReference type="PANTHER" id="PTHR16305:SF28">
    <property type="entry name" value="GUANYLATE CYCLASE DOMAIN-CONTAINING PROTEIN"/>
    <property type="match status" value="1"/>
</dbReference>
<dbReference type="SUPFAM" id="SSF48452">
    <property type="entry name" value="TPR-like"/>
    <property type="match status" value="2"/>
</dbReference>
<dbReference type="InterPro" id="IPR001054">
    <property type="entry name" value="A/G_cyclase"/>
</dbReference>
<keyword evidence="1" id="KW-0547">Nucleotide-binding</keyword>
<reference evidence="5 6" key="1">
    <citation type="journal article" date="2019" name="Extremophiles">
        <title>Biogeography of thermophiles and predominance of Thermus scotoductus in domestic water heaters.</title>
        <authorList>
            <person name="Wilpiszeski R.L."/>
            <person name="Zhang Z."/>
            <person name="House C.H."/>
        </authorList>
    </citation>
    <scope>NUCLEOTIDE SEQUENCE [LARGE SCALE GENOMIC DNA]</scope>
    <source>
        <strain evidence="5 6">38_S38</strain>
    </source>
</reference>
<dbReference type="RefSeq" id="WP_126187209.1">
    <property type="nucleotide sequence ID" value="NZ_PELM01000088.1"/>
</dbReference>
<dbReference type="GO" id="GO:0005524">
    <property type="term" value="F:ATP binding"/>
    <property type="evidence" value="ECO:0007669"/>
    <property type="project" value="UniProtKB-KW"/>
</dbReference>
<dbReference type="EMBL" id="PELM01000088">
    <property type="protein sequence ID" value="RTH03996.1"/>
    <property type="molecule type" value="Genomic_DNA"/>
</dbReference>
<keyword evidence="3" id="KW-0802">TPR repeat</keyword>
<evidence type="ECO:0000313" key="5">
    <source>
        <dbReference type="EMBL" id="RTH03996.1"/>
    </source>
</evidence>
<accession>A0A430R9E3</accession>
<organism evidence="5 6">
    <name type="scientific">Thermus scotoductus</name>
    <dbReference type="NCBI Taxonomy" id="37636"/>
    <lineage>
        <taxon>Bacteria</taxon>
        <taxon>Thermotogati</taxon>
        <taxon>Deinococcota</taxon>
        <taxon>Deinococci</taxon>
        <taxon>Thermales</taxon>
        <taxon>Thermaceae</taxon>
        <taxon>Thermus</taxon>
    </lineage>
</organism>
<proteinExistence type="predicted"/>
<dbReference type="GO" id="GO:0035556">
    <property type="term" value="P:intracellular signal transduction"/>
    <property type="evidence" value="ECO:0007669"/>
    <property type="project" value="InterPro"/>
</dbReference>
<evidence type="ECO:0000256" key="1">
    <source>
        <dbReference type="ARBA" id="ARBA00022741"/>
    </source>
</evidence>
<dbReference type="GO" id="GO:0004016">
    <property type="term" value="F:adenylate cyclase activity"/>
    <property type="evidence" value="ECO:0007669"/>
    <property type="project" value="UniProtKB-ARBA"/>
</dbReference>
<gene>
    <name evidence="5" type="ORF">CSW50_03760</name>
</gene>
<dbReference type="PANTHER" id="PTHR16305">
    <property type="entry name" value="TESTICULAR SOLUBLE ADENYLYL CYCLASE"/>
    <property type="match status" value="1"/>
</dbReference>
<evidence type="ECO:0000259" key="4">
    <source>
        <dbReference type="PROSITE" id="PS50125"/>
    </source>
</evidence>
<dbReference type="SUPFAM" id="SSF55073">
    <property type="entry name" value="Nucleotide cyclase"/>
    <property type="match status" value="1"/>
</dbReference>
<dbReference type="AlphaFoldDB" id="A0A430R9E3"/>
<dbReference type="Gene3D" id="1.25.40.10">
    <property type="entry name" value="Tetratricopeptide repeat domain"/>
    <property type="match status" value="1"/>
</dbReference>
<name>A0A430R9E3_THESC</name>
<dbReference type="PROSITE" id="PS50005">
    <property type="entry name" value="TPR"/>
    <property type="match status" value="1"/>
</dbReference>
<evidence type="ECO:0000256" key="2">
    <source>
        <dbReference type="ARBA" id="ARBA00022840"/>
    </source>
</evidence>
<dbReference type="CDD" id="cd07302">
    <property type="entry name" value="CHD"/>
    <property type="match status" value="1"/>
</dbReference>